<dbReference type="PANTHER" id="PTHR35394">
    <property type="entry name" value="DUF3176 DOMAIN-CONTAINING PROTEIN"/>
    <property type="match status" value="1"/>
</dbReference>
<evidence type="ECO:0000256" key="1">
    <source>
        <dbReference type="SAM" id="Phobius"/>
    </source>
</evidence>
<dbReference type="EMBL" id="WIGM01000357">
    <property type="protein sequence ID" value="KAF6827807.1"/>
    <property type="molecule type" value="Genomic_DNA"/>
</dbReference>
<name>A0A8H6NBV0_9PEZI</name>
<accession>A0A8H6NBV0</accession>
<protein>
    <submittedName>
        <fullName evidence="2">Uncharacterized protein</fullName>
    </submittedName>
</protein>
<comment type="caution">
    <text evidence="2">The sequence shown here is derived from an EMBL/GenBank/DDBJ whole genome shotgun (WGS) entry which is preliminary data.</text>
</comment>
<organism evidence="2 3">
    <name type="scientific">Colletotrichum musicola</name>
    <dbReference type="NCBI Taxonomy" id="2175873"/>
    <lineage>
        <taxon>Eukaryota</taxon>
        <taxon>Fungi</taxon>
        <taxon>Dikarya</taxon>
        <taxon>Ascomycota</taxon>
        <taxon>Pezizomycotina</taxon>
        <taxon>Sordariomycetes</taxon>
        <taxon>Hypocreomycetidae</taxon>
        <taxon>Glomerellales</taxon>
        <taxon>Glomerellaceae</taxon>
        <taxon>Colletotrichum</taxon>
        <taxon>Colletotrichum orchidearum species complex</taxon>
    </lineage>
</organism>
<dbReference type="Proteomes" id="UP000639643">
    <property type="component" value="Unassembled WGS sequence"/>
</dbReference>
<keyword evidence="1" id="KW-0472">Membrane</keyword>
<dbReference type="OrthoDB" id="5242705at2759"/>
<evidence type="ECO:0000313" key="3">
    <source>
        <dbReference type="Proteomes" id="UP000639643"/>
    </source>
</evidence>
<evidence type="ECO:0000313" key="2">
    <source>
        <dbReference type="EMBL" id="KAF6827807.1"/>
    </source>
</evidence>
<sequence>MSSFIAMLVVLERYDGKPLPEASYLNDNTLVAIFSTILRVTMYRISTIVGALVVIASIAIGPFSQQAAANSPCYKPTELKPARVKISLGSDRIISGVIRGPLPSNGLVYGATDNYQAPQELSNCQSLNCTFGYPYLAITHTSVGFCNACDDVSDSLKVFDRGTNGTVYQFAEHTDFNLTFPLNSRGSSRTFDMKFVITPFRNPISSTSGQFGENATVSTIMFTTAGCSSPRKSCEVGTVAANCTIYPCLRRYHANITSGVFRESVVSQTPMELILSDNPNDYKYRSSYLFAGVVEPCVVGNNWYDMSNISSAREAPEWETWKDDGDGKLKAPSHCVRKMDFRSYAELQTLLEKNIVGDCRDRNSTFDAISNAFDGMAMAISDGMRVSDDSFVSGVELRTYVCLQTEWGWLAYPGSLLVLTACLLVVALKQSYRQRDRLPVWKTAMLPLLLYDVRTPLSDRKDPSTVSLLQLAELKSVADTTVARFRSHEGAPAPGFFVERNESDSGKSK</sequence>
<reference evidence="2" key="1">
    <citation type="journal article" date="2020" name="Phytopathology">
        <title>Genome Sequence Resources of Colletotrichum truncatum, C. plurivorum, C. musicola, and C. sojae: Four Species Pathogenic to Soybean (Glycine max).</title>
        <authorList>
            <person name="Rogerio F."/>
            <person name="Boufleur T.R."/>
            <person name="Ciampi-Guillardi M."/>
            <person name="Sukno S.A."/>
            <person name="Thon M.R."/>
            <person name="Massola Junior N.S."/>
            <person name="Baroncelli R."/>
        </authorList>
    </citation>
    <scope>NUCLEOTIDE SEQUENCE</scope>
    <source>
        <strain evidence="2">LFN0074</strain>
    </source>
</reference>
<dbReference type="PANTHER" id="PTHR35394:SF5">
    <property type="entry name" value="DUF3176 DOMAIN-CONTAINING PROTEIN"/>
    <property type="match status" value="1"/>
</dbReference>
<keyword evidence="3" id="KW-1185">Reference proteome</keyword>
<keyword evidence="1" id="KW-0812">Transmembrane</keyword>
<gene>
    <name evidence="2" type="ORF">CMUS01_08845</name>
</gene>
<feature type="transmembrane region" description="Helical" evidence="1">
    <location>
        <begin position="407"/>
        <end position="428"/>
    </location>
</feature>
<proteinExistence type="predicted"/>
<dbReference type="AlphaFoldDB" id="A0A8H6NBV0"/>
<keyword evidence="1" id="KW-1133">Transmembrane helix</keyword>